<dbReference type="PANTHER" id="PTHR30290:SF38">
    <property type="entry name" value="D,D-DIPEPTIDE-BINDING PERIPLASMIC PROTEIN DDPA-RELATED"/>
    <property type="match status" value="1"/>
</dbReference>
<dbReference type="Pfam" id="PF00496">
    <property type="entry name" value="SBP_bac_5"/>
    <property type="match status" value="1"/>
</dbReference>
<keyword evidence="5" id="KW-1185">Reference proteome</keyword>
<sequence>MRTTRATLAGLAVGAALALTACGTTTTSSANSSASGASIVVAQVTEPDTIPDPVVDGSLAGYNYYYNVFDRLVMLDADGALQPQLATGWESNEDFTRWTFTVRDDVTFHDGSALTAADVAFTYQQILESPESQLLEYMQVLESVSASEDGSAVVFDLNAPFSPWPSITTAVSIVPQAVYEDLGSEAFAESPVGSGPFSFVSRTRGVEYVVERYDDYWGGAPEVERITFQTVADEDARLNGVLSGSIDVALVSPSQVAGVEGDSAIDLESLISNGVTFLGVNTQAGALQDPLVRKAIVHAIDRESIVENVLAGSGSATSQIVAESVTGFAPSVGVAEYDPDLARSLLTEAGYAGEPIAFEYATDGRIPLSTEVAQAIQGFLQDVGINVTMTGMDQASLSGRIYGTMDMKGLFLNTWAPSTMDGDMPATNMFAGGANDYTKSAETATLVATQRTVSGEERVAVFAELAALNIDQGLLIPLYSPQTVYAIDPALGWTPRVDGLYAFADTSVE</sequence>
<dbReference type="PROSITE" id="PS51257">
    <property type="entry name" value="PROKAR_LIPOPROTEIN"/>
    <property type="match status" value="1"/>
</dbReference>
<dbReference type="PANTHER" id="PTHR30290">
    <property type="entry name" value="PERIPLASMIC BINDING COMPONENT OF ABC TRANSPORTER"/>
    <property type="match status" value="1"/>
</dbReference>
<evidence type="ECO:0000313" key="5">
    <source>
        <dbReference type="Proteomes" id="UP001316384"/>
    </source>
</evidence>
<feature type="signal peptide" evidence="2">
    <location>
        <begin position="1"/>
        <end position="30"/>
    </location>
</feature>
<dbReference type="Proteomes" id="UP001316384">
    <property type="component" value="Chromosome"/>
</dbReference>
<dbReference type="SUPFAM" id="SSF53850">
    <property type="entry name" value="Periplasmic binding protein-like II"/>
    <property type="match status" value="1"/>
</dbReference>
<proteinExistence type="predicted"/>
<name>A0ABY5KVQ6_9CELL</name>
<evidence type="ECO:0000313" key="4">
    <source>
        <dbReference type="EMBL" id="UUI73541.1"/>
    </source>
</evidence>
<dbReference type="Gene3D" id="3.10.105.10">
    <property type="entry name" value="Dipeptide-binding Protein, Domain 3"/>
    <property type="match status" value="1"/>
</dbReference>
<evidence type="ECO:0000256" key="2">
    <source>
        <dbReference type="SAM" id="SignalP"/>
    </source>
</evidence>
<dbReference type="CDD" id="cd00995">
    <property type="entry name" value="PBP2_NikA_DppA_OppA_like"/>
    <property type="match status" value="1"/>
</dbReference>
<feature type="chain" id="PRO_5047390482" evidence="2">
    <location>
        <begin position="31"/>
        <end position="509"/>
    </location>
</feature>
<gene>
    <name evidence="4" type="ORF">NP048_08965</name>
</gene>
<dbReference type="PIRSF" id="PIRSF002741">
    <property type="entry name" value="MppA"/>
    <property type="match status" value="1"/>
</dbReference>
<dbReference type="InterPro" id="IPR039424">
    <property type="entry name" value="SBP_5"/>
</dbReference>
<reference evidence="4 5" key="1">
    <citation type="submission" date="2022-07" db="EMBL/GenBank/DDBJ databases">
        <title>Novel species in genus cellulomonas.</title>
        <authorList>
            <person name="Ye L."/>
        </authorList>
    </citation>
    <scope>NUCLEOTIDE SEQUENCE [LARGE SCALE GENOMIC DNA]</scope>
    <source>
        <strain evidence="5">zg-B89</strain>
    </source>
</reference>
<dbReference type="EMBL" id="CP101987">
    <property type="protein sequence ID" value="UUI73541.1"/>
    <property type="molecule type" value="Genomic_DNA"/>
</dbReference>
<dbReference type="Gene3D" id="3.90.76.10">
    <property type="entry name" value="Dipeptide-binding Protein, Domain 1"/>
    <property type="match status" value="1"/>
</dbReference>
<evidence type="ECO:0000256" key="1">
    <source>
        <dbReference type="ARBA" id="ARBA00022729"/>
    </source>
</evidence>
<keyword evidence="1 2" id="KW-0732">Signal</keyword>
<dbReference type="RefSeq" id="WP_227578652.1">
    <property type="nucleotide sequence ID" value="NZ_CP101987.1"/>
</dbReference>
<dbReference type="Gene3D" id="3.40.190.10">
    <property type="entry name" value="Periplasmic binding protein-like II"/>
    <property type="match status" value="1"/>
</dbReference>
<protein>
    <submittedName>
        <fullName evidence="4">ABC transporter substrate-binding protein</fullName>
    </submittedName>
</protein>
<dbReference type="InterPro" id="IPR000914">
    <property type="entry name" value="SBP_5_dom"/>
</dbReference>
<evidence type="ECO:0000259" key="3">
    <source>
        <dbReference type="Pfam" id="PF00496"/>
    </source>
</evidence>
<dbReference type="InterPro" id="IPR030678">
    <property type="entry name" value="Peptide/Ni-bd"/>
</dbReference>
<accession>A0ABY5KVQ6</accession>
<feature type="domain" description="Solute-binding protein family 5" evidence="3">
    <location>
        <begin position="81"/>
        <end position="434"/>
    </location>
</feature>
<organism evidence="4 5">
    <name type="scientific">Cellulomonas xiejunii</name>
    <dbReference type="NCBI Taxonomy" id="2968083"/>
    <lineage>
        <taxon>Bacteria</taxon>
        <taxon>Bacillati</taxon>
        <taxon>Actinomycetota</taxon>
        <taxon>Actinomycetes</taxon>
        <taxon>Micrococcales</taxon>
        <taxon>Cellulomonadaceae</taxon>
        <taxon>Cellulomonas</taxon>
    </lineage>
</organism>